<evidence type="ECO:0000313" key="2">
    <source>
        <dbReference type="EMBL" id="KAF9590576.1"/>
    </source>
</evidence>
<evidence type="ECO:0000259" key="1">
    <source>
        <dbReference type="PROSITE" id="PS50181"/>
    </source>
</evidence>
<evidence type="ECO:0000313" key="3">
    <source>
        <dbReference type="Proteomes" id="UP000631114"/>
    </source>
</evidence>
<protein>
    <recommendedName>
        <fullName evidence="1">F-box domain-containing protein</fullName>
    </recommendedName>
</protein>
<dbReference type="AlphaFoldDB" id="A0A835LKE9"/>
<name>A0A835LKE9_9MAGN</name>
<dbReference type="EMBL" id="JADFTS010000009">
    <property type="protein sequence ID" value="KAF9590576.1"/>
    <property type="molecule type" value="Genomic_DNA"/>
</dbReference>
<proteinExistence type="predicted"/>
<dbReference type="InterPro" id="IPR001810">
    <property type="entry name" value="F-box_dom"/>
</dbReference>
<dbReference type="PROSITE" id="PS50181">
    <property type="entry name" value="FBOX"/>
    <property type="match status" value="1"/>
</dbReference>
<dbReference type="Pfam" id="PF12937">
    <property type="entry name" value="F-box-like"/>
    <property type="match status" value="1"/>
</dbReference>
<dbReference type="PANTHER" id="PTHR38926">
    <property type="entry name" value="F-BOX DOMAIN CONTAINING PROTEIN, EXPRESSED"/>
    <property type="match status" value="1"/>
</dbReference>
<reference evidence="2 3" key="1">
    <citation type="submission" date="2020-10" db="EMBL/GenBank/DDBJ databases">
        <title>The Coptis chinensis genome and diversification of protoberbering-type alkaloids.</title>
        <authorList>
            <person name="Wang B."/>
            <person name="Shu S."/>
            <person name="Song C."/>
            <person name="Liu Y."/>
        </authorList>
    </citation>
    <scope>NUCLEOTIDE SEQUENCE [LARGE SCALE GENOMIC DNA]</scope>
    <source>
        <strain evidence="2">HL-2020</strain>
        <tissue evidence="2">Leaf</tissue>
    </source>
</reference>
<dbReference type="SUPFAM" id="SSF52047">
    <property type="entry name" value="RNI-like"/>
    <property type="match status" value="1"/>
</dbReference>
<dbReference type="InterPro" id="IPR001611">
    <property type="entry name" value="Leu-rich_rpt"/>
</dbReference>
<gene>
    <name evidence="2" type="ORF">IFM89_035894</name>
</gene>
<dbReference type="Gene3D" id="3.80.10.10">
    <property type="entry name" value="Ribonuclease Inhibitor"/>
    <property type="match status" value="1"/>
</dbReference>
<dbReference type="InterPro" id="IPR036047">
    <property type="entry name" value="F-box-like_dom_sf"/>
</dbReference>
<dbReference type="OrthoDB" id="2095648at2759"/>
<keyword evidence="3" id="KW-1185">Reference proteome</keyword>
<accession>A0A835LKE9</accession>
<dbReference type="SMART" id="SM00367">
    <property type="entry name" value="LRR_CC"/>
    <property type="match status" value="3"/>
</dbReference>
<dbReference type="InterPro" id="IPR032675">
    <property type="entry name" value="LRR_dom_sf"/>
</dbReference>
<dbReference type="Gene3D" id="1.20.1280.50">
    <property type="match status" value="1"/>
</dbReference>
<comment type="caution">
    <text evidence="2">The sequence shown here is derived from an EMBL/GenBank/DDBJ whole genome shotgun (WGS) entry which is preliminary data.</text>
</comment>
<dbReference type="Pfam" id="PF13516">
    <property type="entry name" value="LRR_6"/>
    <property type="match status" value="1"/>
</dbReference>
<dbReference type="SUPFAM" id="SSF81383">
    <property type="entry name" value="F-box domain"/>
    <property type="match status" value="1"/>
</dbReference>
<organism evidence="2 3">
    <name type="scientific">Coptis chinensis</name>
    <dbReference type="NCBI Taxonomy" id="261450"/>
    <lineage>
        <taxon>Eukaryota</taxon>
        <taxon>Viridiplantae</taxon>
        <taxon>Streptophyta</taxon>
        <taxon>Embryophyta</taxon>
        <taxon>Tracheophyta</taxon>
        <taxon>Spermatophyta</taxon>
        <taxon>Magnoliopsida</taxon>
        <taxon>Ranunculales</taxon>
        <taxon>Ranunculaceae</taxon>
        <taxon>Coptidoideae</taxon>
        <taxon>Coptis</taxon>
    </lineage>
</organism>
<dbReference type="PANTHER" id="PTHR38926:SF2">
    <property type="entry name" value="F-BOX_LRR-REPEAT PROTEIN 21-RELATED"/>
    <property type="match status" value="1"/>
</dbReference>
<dbReference type="InterPro" id="IPR006553">
    <property type="entry name" value="Leu-rich_rpt_Cys-con_subtyp"/>
</dbReference>
<sequence length="338" mass="38991">MESVKVKPEETRNWLALPQQITTLIFQKLGVMEIIARAQWVCSPWRKLAKEPTLYRCMDMRNPWQEIWDINAYDDYADLAREAFKRCNGDLEEFSMENFATDELMYLARYVTCTSLRCLRLVCCYQVSDEALMKLLENNPFLEEVELVDCDFKAETIEDVGRSCPLLKSFRLNGEEKEGSGSDIDDNDDVDEEALAIANYMPKLRRLHLSRNKLTNTGLEAILNGCPYLKYLNLQECFNIELNAELRKKYERIEKLVVPDDLADDYEFDGAGKYLGSNDEDDASEVSNEDYVLESYEEKNKEKAKEEGKLKLCIDGAIKMHIEGNVSDATELVRKLAL</sequence>
<feature type="domain" description="F-box" evidence="1">
    <location>
        <begin position="11"/>
        <end position="58"/>
    </location>
</feature>
<dbReference type="Proteomes" id="UP000631114">
    <property type="component" value="Unassembled WGS sequence"/>
</dbReference>